<dbReference type="Proteomes" id="UP000286681">
    <property type="component" value="Unassembled WGS sequence"/>
</dbReference>
<reference evidence="4" key="2">
    <citation type="submission" date="2016-12" db="EMBL/GenBank/DDBJ databases">
        <title>Whole genome sequencing of Sphingomonas sp. ABOJV.</title>
        <authorList>
            <person name="Conlan S."/>
            <person name="Thomas P.J."/>
            <person name="Mullikin J."/>
            <person name="Palmore T.N."/>
            <person name="Frank K.M."/>
            <person name="Segre J.A."/>
        </authorList>
    </citation>
    <scope>NUCLEOTIDE SEQUENCE [LARGE SCALE GENOMIC DNA]</scope>
    <source>
        <strain evidence="4">ABOJV</strain>
    </source>
</reference>
<feature type="chain" id="PRO_5041797869" description="Tetratricopeptide repeat protein" evidence="1">
    <location>
        <begin position="27"/>
        <end position="317"/>
    </location>
</feature>
<evidence type="ECO:0000313" key="4">
    <source>
        <dbReference type="Proteomes" id="UP000185161"/>
    </source>
</evidence>
<dbReference type="EMBL" id="CP018820">
    <property type="protein sequence ID" value="APR52706.1"/>
    <property type="molecule type" value="Genomic_DNA"/>
</dbReference>
<evidence type="ECO:0000313" key="3">
    <source>
        <dbReference type="EMBL" id="RSV01834.1"/>
    </source>
</evidence>
<reference evidence="2" key="1">
    <citation type="submission" date="2016-12" db="EMBL/GenBank/DDBJ databases">
        <title>Whole genome sequencing of Sphingomonas koreensis.</title>
        <authorList>
            <person name="Conlan S."/>
            <person name="Thomas P.J."/>
            <person name="Mullikin J."/>
            <person name="Palmore T.N."/>
            <person name="Frank K.M."/>
            <person name="Segre J.A."/>
        </authorList>
    </citation>
    <scope>NUCLEOTIDE SEQUENCE</scope>
    <source>
        <strain evidence="2">ABOJV</strain>
    </source>
</reference>
<protein>
    <recommendedName>
        <fullName evidence="6">Tetratricopeptide repeat protein</fullName>
    </recommendedName>
</protein>
<keyword evidence="4" id="KW-1185">Reference proteome</keyword>
<sequence length="317" mass="34511">MGTKRFGRYAALCVSAAGVTAQPAFAEAVKMTGKFAAPYREAALLDSLGIDRFNGRDGRQLEMAIERALSQPDIEGRPHFDLIAAFGGGQGPDGVLSGAVTSGVQESRFKQKQKRCVERESGKDSGKCLREAEVEVDCTRRVVNVNADLRLARTTDGRIIYTAAKPKRDEISWCRGDDPARTVEESVREMIEGIAGEVRRDIAPVVETYSIRFRESTKGLAKELNRPFKDIVRQTQRDLRGACAAWKVMDGQAPNHPSITFDLGLCAEAAGDYHEALDLYRRAAPLIGTGGNEAVTGAERVGRLIAAQADDAARGRR</sequence>
<dbReference type="RefSeq" id="WP_075151471.1">
    <property type="nucleotide sequence ID" value="NZ_CP018820.1"/>
</dbReference>
<accession>A0A1L6JA26</accession>
<dbReference type="KEGG" id="skr:BRX40_09965"/>
<keyword evidence="1" id="KW-0732">Signal</keyword>
<dbReference type="Gene3D" id="1.25.40.10">
    <property type="entry name" value="Tetratricopeptide repeat domain"/>
    <property type="match status" value="1"/>
</dbReference>
<dbReference type="AlphaFoldDB" id="A0A1L6JA26"/>
<organism evidence="2 4">
    <name type="scientific">Sphingomonas koreensis</name>
    <dbReference type="NCBI Taxonomy" id="93064"/>
    <lineage>
        <taxon>Bacteria</taxon>
        <taxon>Pseudomonadati</taxon>
        <taxon>Pseudomonadota</taxon>
        <taxon>Alphaproteobacteria</taxon>
        <taxon>Sphingomonadales</taxon>
        <taxon>Sphingomonadaceae</taxon>
        <taxon>Sphingomonas</taxon>
    </lineage>
</organism>
<dbReference type="InterPro" id="IPR011990">
    <property type="entry name" value="TPR-like_helical_dom_sf"/>
</dbReference>
<name>A0A1L6JA26_9SPHN</name>
<proteinExistence type="predicted"/>
<dbReference type="OrthoDB" id="7426733at2"/>
<evidence type="ECO:0000256" key="1">
    <source>
        <dbReference type="SAM" id="SignalP"/>
    </source>
</evidence>
<reference evidence="3 5" key="3">
    <citation type="submission" date="2018-07" db="EMBL/GenBank/DDBJ databases">
        <title>Genomic and Epidemiologic Investigation of an Indolent Hospital Outbreak.</title>
        <authorList>
            <person name="Johnson R.C."/>
            <person name="Deming C."/>
            <person name="Conlan S."/>
            <person name="Zellmer C.J."/>
            <person name="Michelin A.V."/>
            <person name="Lee-Lin S."/>
            <person name="Thomas P.J."/>
            <person name="Park M."/>
            <person name="Weingarten R.A."/>
            <person name="Less J."/>
            <person name="Dekker J.P."/>
            <person name="Frank K.M."/>
            <person name="Musser K.A."/>
            <person name="Mcquiston J.R."/>
            <person name="Henderson D.K."/>
            <person name="Lau A.F."/>
            <person name="Palmore T.N."/>
            <person name="Segre J.A."/>
        </authorList>
    </citation>
    <scope>NUCLEOTIDE SEQUENCE [LARGE SCALE GENOMIC DNA]</scope>
    <source>
        <strain evidence="3 5">SK-NIH.Env10_0317</strain>
    </source>
</reference>
<evidence type="ECO:0000313" key="5">
    <source>
        <dbReference type="Proteomes" id="UP000286681"/>
    </source>
</evidence>
<dbReference type="EMBL" id="QQWO01000011">
    <property type="protein sequence ID" value="RSV01834.1"/>
    <property type="molecule type" value="Genomic_DNA"/>
</dbReference>
<dbReference type="GeneID" id="44132885"/>
<gene>
    <name evidence="2" type="ORF">BRX40_09965</name>
    <name evidence="3" type="ORF">CA257_14125</name>
</gene>
<dbReference type="Proteomes" id="UP000185161">
    <property type="component" value="Chromosome"/>
</dbReference>
<feature type="signal peptide" evidence="1">
    <location>
        <begin position="1"/>
        <end position="26"/>
    </location>
</feature>
<dbReference type="SUPFAM" id="SSF48452">
    <property type="entry name" value="TPR-like"/>
    <property type="match status" value="1"/>
</dbReference>
<evidence type="ECO:0000313" key="2">
    <source>
        <dbReference type="EMBL" id="APR52706.1"/>
    </source>
</evidence>
<evidence type="ECO:0008006" key="6">
    <source>
        <dbReference type="Google" id="ProtNLM"/>
    </source>
</evidence>
<dbReference type="STRING" id="93064.BRX40_09965"/>